<comment type="subcellular location">
    <subcellularLocation>
        <location evidence="1">Nucleus</location>
        <location evidence="1">Nuclear pore complex</location>
    </subcellularLocation>
</comment>
<evidence type="ECO:0000256" key="5">
    <source>
        <dbReference type="ARBA" id="ARBA00022927"/>
    </source>
</evidence>
<dbReference type="PANTHER" id="PTHR12084">
    <property type="entry name" value="NUCLEAR PORE GLYCOPROTEIN P62-RELATED"/>
    <property type="match status" value="1"/>
</dbReference>
<comment type="similarity">
    <text evidence="2">Belongs to the nucleoporin NSP1/NUP62 family.</text>
</comment>
<sequence>PAPAAAAGGLFGAAAAPAPAAAAPTLSFGAPAPAPAAALSFGAAAPAPATTAPTLSFGAAAPQQQQQPLAAVPAPPADVRNKSVEEIVQGWKASLEADVAEFTKQTEQLREWENEIRASQREIVEVSAYAEKLVVAQQRTEKVLDEVRAYQDDLDGDLDAMERHVDDLFARSAVRPPLDADVEREHAYDLSVRLETQLGGMLDQLKDVVTKLNLSHDENGDEKSRDIMKIVNAHHQSLAYLSAQASKIEAEVVKLERANEAERRAQAV</sequence>
<organism evidence="12 13">
    <name type="scientific">Pelagomonas calceolata</name>
    <dbReference type="NCBI Taxonomy" id="35677"/>
    <lineage>
        <taxon>Eukaryota</taxon>
        <taxon>Sar</taxon>
        <taxon>Stramenopiles</taxon>
        <taxon>Ochrophyta</taxon>
        <taxon>Pelagophyceae</taxon>
        <taxon>Pelagomonadales</taxon>
        <taxon>Pelagomonadaceae</taxon>
        <taxon>Pelagomonas</taxon>
    </lineage>
</organism>
<evidence type="ECO:0000256" key="4">
    <source>
        <dbReference type="ARBA" id="ARBA00022816"/>
    </source>
</evidence>
<evidence type="ECO:0000256" key="2">
    <source>
        <dbReference type="ARBA" id="ARBA00005911"/>
    </source>
</evidence>
<accession>A0A8J2SQY1</accession>
<proteinExistence type="inferred from homology"/>
<evidence type="ECO:0000256" key="10">
    <source>
        <dbReference type="SAM" id="MobiDB-lite"/>
    </source>
</evidence>
<evidence type="ECO:0000259" key="11">
    <source>
        <dbReference type="Pfam" id="PF05064"/>
    </source>
</evidence>
<dbReference type="GO" id="GO:0051028">
    <property type="term" value="P:mRNA transport"/>
    <property type="evidence" value="ECO:0007669"/>
    <property type="project" value="UniProtKB-KW"/>
</dbReference>
<dbReference type="GO" id="GO:0017056">
    <property type="term" value="F:structural constituent of nuclear pore"/>
    <property type="evidence" value="ECO:0007669"/>
    <property type="project" value="InterPro"/>
</dbReference>
<protein>
    <recommendedName>
        <fullName evidence="11">Nucleoporin NSP1-like C-terminal domain-containing protein</fullName>
    </recommendedName>
</protein>
<dbReference type="OrthoDB" id="344345at2759"/>
<feature type="compositionally biased region" description="Low complexity" evidence="10">
    <location>
        <begin position="45"/>
        <end position="72"/>
    </location>
</feature>
<feature type="coiled-coil region" evidence="9">
    <location>
        <begin position="238"/>
        <end position="265"/>
    </location>
</feature>
<reference evidence="12" key="1">
    <citation type="submission" date="2021-11" db="EMBL/GenBank/DDBJ databases">
        <authorList>
            <consortium name="Genoscope - CEA"/>
            <person name="William W."/>
        </authorList>
    </citation>
    <scope>NUCLEOTIDE SEQUENCE</scope>
</reference>
<keyword evidence="4" id="KW-0509">mRNA transport</keyword>
<dbReference type="GO" id="GO:0006405">
    <property type="term" value="P:RNA export from nucleus"/>
    <property type="evidence" value="ECO:0007669"/>
    <property type="project" value="TreeGrafter"/>
</dbReference>
<keyword evidence="6" id="KW-0811">Translocation</keyword>
<dbReference type="GO" id="GO:0005543">
    <property type="term" value="F:phospholipid binding"/>
    <property type="evidence" value="ECO:0007669"/>
    <property type="project" value="TreeGrafter"/>
</dbReference>
<dbReference type="GO" id="GO:0044613">
    <property type="term" value="C:nuclear pore central transport channel"/>
    <property type="evidence" value="ECO:0007669"/>
    <property type="project" value="TreeGrafter"/>
</dbReference>
<evidence type="ECO:0000313" key="12">
    <source>
        <dbReference type="EMBL" id="CAH0375185.1"/>
    </source>
</evidence>
<keyword evidence="3" id="KW-0813">Transport</keyword>
<evidence type="ECO:0000313" key="13">
    <source>
        <dbReference type="Proteomes" id="UP000789595"/>
    </source>
</evidence>
<evidence type="ECO:0000256" key="1">
    <source>
        <dbReference type="ARBA" id="ARBA00004567"/>
    </source>
</evidence>
<dbReference type="InterPro" id="IPR026010">
    <property type="entry name" value="NSP1/NUP62"/>
</dbReference>
<gene>
    <name evidence="12" type="ORF">PECAL_4P25110</name>
</gene>
<evidence type="ECO:0000256" key="8">
    <source>
        <dbReference type="ARBA" id="ARBA00023242"/>
    </source>
</evidence>
<comment type="caution">
    <text evidence="12">The sequence shown here is derived from an EMBL/GenBank/DDBJ whole genome shotgun (WGS) entry which is preliminary data.</text>
</comment>
<dbReference type="EMBL" id="CAKKNE010000004">
    <property type="protein sequence ID" value="CAH0375185.1"/>
    <property type="molecule type" value="Genomic_DNA"/>
</dbReference>
<dbReference type="Proteomes" id="UP000789595">
    <property type="component" value="Unassembled WGS sequence"/>
</dbReference>
<name>A0A8J2SQY1_9STRA</name>
<evidence type="ECO:0000256" key="7">
    <source>
        <dbReference type="ARBA" id="ARBA00023132"/>
    </source>
</evidence>
<dbReference type="PANTHER" id="PTHR12084:SF0">
    <property type="entry name" value="NUCLEAR PORE GLYCOPROTEIN P62"/>
    <property type="match status" value="1"/>
</dbReference>
<keyword evidence="7" id="KW-0906">Nuclear pore complex</keyword>
<feature type="domain" description="Nucleoporin NSP1-like C-terminal" evidence="11">
    <location>
        <begin position="74"/>
        <end position="172"/>
    </location>
</feature>
<dbReference type="Pfam" id="PF05064">
    <property type="entry name" value="Nsp1_C"/>
    <property type="match status" value="1"/>
</dbReference>
<evidence type="ECO:0000256" key="3">
    <source>
        <dbReference type="ARBA" id="ARBA00022448"/>
    </source>
</evidence>
<dbReference type="AlphaFoldDB" id="A0A8J2SQY1"/>
<dbReference type="GO" id="GO:0006606">
    <property type="term" value="P:protein import into nucleus"/>
    <property type="evidence" value="ECO:0007669"/>
    <property type="project" value="TreeGrafter"/>
</dbReference>
<evidence type="ECO:0000256" key="6">
    <source>
        <dbReference type="ARBA" id="ARBA00023010"/>
    </source>
</evidence>
<feature type="region of interest" description="Disordered" evidence="10">
    <location>
        <begin position="45"/>
        <end position="77"/>
    </location>
</feature>
<keyword evidence="9" id="KW-0175">Coiled coil</keyword>
<feature type="non-terminal residue" evidence="12">
    <location>
        <position position="1"/>
    </location>
</feature>
<keyword evidence="8" id="KW-0539">Nucleus</keyword>
<keyword evidence="13" id="KW-1185">Reference proteome</keyword>
<dbReference type="InterPro" id="IPR007758">
    <property type="entry name" value="Nucleoporin_NSP1_C"/>
</dbReference>
<keyword evidence="5" id="KW-0653">Protein transport</keyword>
<feature type="coiled-coil region" evidence="9">
    <location>
        <begin position="95"/>
        <end position="129"/>
    </location>
</feature>
<evidence type="ECO:0000256" key="9">
    <source>
        <dbReference type="SAM" id="Coils"/>
    </source>
</evidence>